<feature type="compositionally biased region" description="Basic and acidic residues" evidence="1">
    <location>
        <begin position="172"/>
        <end position="182"/>
    </location>
</feature>
<reference evidence="4 5" key="1">
    <citation type="journal article" date="2020" name="Microorganisms">
        <title>Description of Three Novel Members in the Family Geobacteraceae, Oryzomonas japonicum gen. nov., sp. nov., Oryzomonas sagensis sp. nov., and Oryzomonas ruber sp. nov.</title>
        <authorList>
            <person name="Xu Z."/>
            <person name="Masuda Y."/>
            <person name="Hayakawa C."/>
            <person name="Ushijima N."/>
            <person name="Kawano K."/>
            <person name="Shiratori Y."/>
            <person name="Senoo K."/>
            <person name="Itoh H."/>
        </authorList>
    </citation>
    <scope>NUCLEOTIDE SEQUENCE [LARGE SCALE GENOMIC DNA]</scope>
    <source>
        <strain evidence="4 5">Red100</strain>
    </source>
</reference>
<name>A0ABQ6TPD4_9BACT</name>
<feature type="compositionally biased region" description="Pro residues" evidence="1">
    <location>
        <begin position="82"/>
        <end position="95"/>
    </location>
</feature>
<dbReference type="Proteomes" id="UP000798046">
    <property type="component" value="Unassembled WGS sequence"/>
</dbReference>
<feature type="compositionally biased region" description="Basic and acidic residues" evidence="1">
    <location>
        <begin position="1"/>
        <end position="10"/>
    </location>
</feature>
<feature type="region of interest" description="Disordered" evidence="1">
    <location>
        <begin position="1"/>
        <end position="25"/>
    </location>
</feature>
<proteinExistence type="predicted"/>
<sequence>MRIDYSEPKKSFVTPPTGNRPRKEPVARLSVIIVVTGLATFAAGFGSGWFLSQRAAKKSFQAAMEQTSLESSPRQDAGAAKPVPPQPAAPTPTQPPQAGATPPSNGQTMPEPPLSFYKTLPSGQKSNVMGSGVNAKEEKGKQPLQAAMPANVNRQPQQDGGDAAKPAGEKAQAPEKPARRDAGGFTVQVASYSLKSEAEAMRSKLAGKGYNVFLSESNQGDKGTWYRVRVGRRLDQDAAKELSGKIGKGAIVIPDKD</sequence>
<keyword evidence="5" id="KW-1185">Reference proteome</keyword>
<gene>
    <name evidence="4" type="ORF">F6V30_09900</name>
</gene>
<keyword evidence="2" id="KW-0472">Membrane</keyword>
<keyword evidence="2" id="KW-1133">Transmembrane helix</keyword>
<accession>A0ABQ6TPD4</accession>
<dbReference type="InterPro" id="IPR036680">
    <property type="entry name" value="SPOR-like_sf"/>
</dbReference>
<dbReference type="SUPFAM" id="SSF110997">
    <property type="entry name" value="Sporulation related repeat"/>
    <property type="match status" value="1"/>
</dbReference>
<dbReference type="RefSeq" id="WP_151156810.1">
    <property type="nucleotide sequence ID" value="NZ_VZRA01000002.1"/>
</dbReference>
<feature type="transmembrane region" description="Helical" evidence="2">
    <location>
        <begin position="29"/>
        <end position="51"/>
    </location>
</feature>
<evidence type="ECO:0000259" key="3">
    <source>
        <dbReference type="PROSITE" id="PS51724"/>
    </source>
</evidence>
<dbReference type="InterPro" id="IPR007730">
    <property type="entry name" value="SPOR-like_dom"/>
</dbReference>
<dbReference type="Pfam" id="PF05036">
    <property type="entry name" value="SPOR"/>
    <property type="match status" value="1"/>
</dbReference>
<keyword evidence="2" id="KW-0812">Transmembrane</keyword>
<feature type="region of interest" description="Disordered" evidence="1">
    <location>
        <begin position="56"/>
        <end position="184"/>
    </location>
</feature>
<feature type="compositionally biased region" description="Polar residues" evidence="1">
    <location>
        <begin position="64"/>
        <end position="74"/>
    </location>
</feature>
<dbReference type="PROSITE" id="PS51724">
    <property type="entry name" value="SPOR"/>
    <property type="match status" value="1"/>
</dbReference>
<comment type="caution">
    <text evidence="4">The sequence shown here is derived from an EMBL/GenBank/DDBJ whole genome shotgun (WGS) entry which is preliminary data.</text>
</comment>
<evidence type="ECO:0000256" key="1">
    <source>
        <dbReference type="SAM" id="MobiDB-lite"/>
    </source>
</evidence>
<dbReference type="Gene3D" id="3.30.70.1070">
    <property type="entry name" value="Sporulation related repeat"/>
    <property type="match status" value="1"/>
</dbReference>
<organism evidence="4 5">
    <name type="scientific">Oryzomonas sagensis</name>
    <dbReference type="NCBI Taxonomy" id="2603857"/>
    <lineage>
        <taxon>Bacteria</taxon>
        <taxon>Pseudomonadati</taxon>
        <taxon>Thermodesulfobacteriota</taxon>
        <taxon>Desulfuromonadia</taxon>
        <taxon>Geobacterales</taxon>
        <taxon>Geobacteraceae</taxon>
        <taxon>Oryzomonas</taxon>
    </lineage>
</organism>
<evidence type="ECO:0000256" key="2">
    <source>
        <dbReference type="SAM" id="Phobius"/>
    </source>
</evidence>
<evidence type="ECO:0000313" key="4">
    <source>
        <dbReference type="EMBL" id="KAB0670449.1"/>
    </source>
</evidence>
<feature type="domain" description="SPOR" evidence="3">
    <location>
        <begin position="179"/>
        <end position="257"/>
    </location>
</feature>
<evidence type="ECO:0000313" key="5">
    <source>
        <dbReference type="Proteomes" id="UP000798046"/>
    </source>
</evidence>
<dbReference type="EMBL" id="VZRA01000002">
    <property type="protein sequence ID" value="KAB0670449.1"/>
    <property type="molecule type" value="Genomic_DNA"/>
</dbReference>
<protein>
    <submittedName>
        <fullName evidence="4">SPOR domain-containing protein</fullName>
    </submittedName>
</protein>